<evidence type="ECO:0000256" key="6">
    <source>
        <dbReference type="SAM" id="Phobius"/>
    </source>
</evidence>
<dbReference type="GO" id="GO:0016020">
    <property type="term" value="C:membrane"/>
    <property type="evidence" value="ECO:0007669"/>
    <property type="project" value="UniProtKB-SubCell"/>
</dbReference>
<evidence type="ECO:0008006" key="9">
    <source>
        <dbReference type="Google" id="ProtNLM"/>
    </source>
</evidence>
<organism evidence="7 8">
    <name type="scientific">Neurospora tetraspora</name>
    <dbReference type="NCBI Taxonomy" id="94610"/>
    <lineage>
        <taxon>Eukaryota</taxon>
        <taxon>Fungi</taxon>
        <taxon>Dikarya</taxon>
        <taxon>Ascomycota</taxon>
        <taxon>Pezizomycotina</taxon>
        <taxon>Sordariomycetes</taxon>
        <taxon>Sordariomycetidae</taxon>
        <taxon>Sordariales</taxon>
        <taxon>Sordariaceae</taxon>
        <taxon>Neurospora</taxon>
    </lineage>
</organism>
<name>A0AAE0JH13_9PEZI</name>
<keyword evidence="8" id="KW-1185">Reference proteome</keyword>
<feature type="compositionally biased region" description="Low complexity" evidence="5">
    <location>
        <begin position="55"/>
        <end position="64"/>
    </location>
</feature>
<dbReference type="GO" id="GO:0071944">
    <property type="term" value="C:cell periphery"/>
    <property type="evidence" value="ECO:0007669"/>
    <property type="project" value="UniProtKB-ARBA"/>
</dbReference>
<dbReference type="EMBL" id="JAUEPP010000003">
    <property type="protein sequence ID" value="KAK3347700.1"/>
    <property type="molecule type" value="Genomic_DNA"/>
</dbReference>
<keyword evidence="4 6" id="KW-0472">Membrane</keyword>
<feature type="region of interest" description="Disordered" evidence="5">
    <location>
        <begin position="36"/>
        <end position="64"/>
    </location>
</feature>
<feature type="compositionally biased region" description="Low complexity" evidence="5">
    <location>
        <begin position="77"/>
        <end position="111"/>
    </location>
</feature>
<dbReference type="InterPro" id="IPR051694">
    <property type="entry name" value="Immunoregulatory_rcpt-like"/>
</dbReference>
<dbReference type="GeneID" id="87863739"/>
<feature type="transmembrane region" description="Helical" evidence="6">
    <location>
        <begin position="131"/>
        <end position="154"/>
    </location>
</feature>
<proteinExistence type="predicted"/>
<keyword evidence="2 6" id="KW-0812">Transmembrane</keyword>
<feature type="compositionally biased region" description="Polar residues" evidence="5">
    <location>
        <begin position="190"/>
        <end position="201"/>
    </location>
</feature>
<accession>A0AAE0JH13</accession>
<dbReference type="PANTHER" id="PTHR15549">
    <property type="entry name" value="PAIRED IMMUNOGLOBULIN-LIKE TYPE 2 RECEPTOR"/>
    <property type="match status" value="1"/>
</dbReference>
<evidence type="ECO:0000256" key="1">
    <source>
        <dbReference type="ARBA" id="ARBA00004167"/>
    </source>
</evidence>
<sequence length="244" mass="25325">MIKLTVDFDWYTCGFKVGRVMDERFPLSGGGFKLMNQRRPGGPTTVGEAEASQFSATPATLPPTATLTTTTQSIQALTTTTSSSTVADTTAGPGSSTTPSDLDTSPTHSSTAGIDAEKDSGTKNGGGGLSAVAMAGIGVGAGVAVIAVAGLWFLCYWRGRRKALATAAATSHQQQTEEEQRKGDVIKTPGSGTQQSPSSYYGQEHFGKEDIKGKPQLSELGAVETGRHEVDGGGHGWQNRVELA</sequence>
<comment type="subcellular location">
    <subcellularLocation>
        <location evidence="1">Membrane</location>
        <topology evidence="1">Single-pass membrane protein</topology>
    </subcellularLocation>
</comment>
<evidence type="ECO:0000256" key="2">
    <source>
        <dbReference type="ARBA" id="ARBA00022692"/>
    </source>
</evidence>
<reference evidence="7" key="1">
    <citation type="journal article" date="2023" name="Mol. Phylogenet. Evol.">
        <title>Genome-scale phylogeny and comparative genomics of the fungal order Sordariales.</title>
        <authorList>
            <person name="Hensen N."/>
            <person name="Bonometti L."/>
            <person name="Westerberg I."/>
            <person name="Brannstrom I.O."/>
            <person name="Guillou S."/>
            <person name="Cros-Aarteil S."/>
            <person name="Calhoun S."/>
            <person name="Haridas S."/>
            <person name="Kuo A."/>
            <person name="Mondo S."/>
            <person name="Pangilinan J."/>
            <person name="Riley R."/>
            <person name="LaButti K."/>
            <person name="Andreopoulos B."/>
            <person name="Lipzen A."/>
            <person name="Chen C."/>
            <person name="Yan M."/>
            <person name="Daum C."/>
            <person name="Ng V."/>
            <person name="Clum A."/>
            <person name="Steindorff A."/>
            <person name="Ohm R.A."/>
            <person name="Martin F."/>
            <person name="Silar P."/>
            <person name="Natvig D.O."/>
            <person name="Lalanne C."/>
            <person name="Gautier V."/>
            <person name="Ament-Velasquez S.L."/>
            <person name="Kruys A."/>
            <person name="Hutchinson M.I."/>
            <person name="Powell A.J."/>
            <person name="Barry K."/>
            <person name="Miller A.N."/>
            <person name="Grigoriev I.V."/>
            <person name="Debuchy R."/>
            <person name="Gladieux P."/>
            <person name="Hiltunen Thoren M."/>
            <person name="Johannesson H."/>
        </authorList>
    </citation>
    <scope>NUCLEOTIDE SEQUENCE</scope>
    <source>
        <strain evidence="7">CBS 560.94</strain>
    </source>
</reference>
<comment type="caution">
    <text evidence="7">The sequence shown here is derived from an EMBL/GenBank/DDBJ whole genome shotgun (WGS) entry which is preliminary data.</text>
</comment>
<feature type="region of interest" description="Disordered" evidence="5">
    <location>
        <begin position="77"/>
        <end position="122"/>
    </location>
</feature>
<evidence type="ECO:0000256" key="5">
    <source>
        <dbReference type="SAM" id="MobiDB-lite"/>
    </source>
</evidence>
<gene>
    <name evidence="7" type="ORF">B0H65DRAFT_461159</name>
</gene>
<keyword evidence="3 6" id="KW-1133">Transmembrane helix</keyword>
<feature type="region of interest" description="Disordered" evidence="5">
    <location>
        <begin position="225"/>
        <end position="244"/>
    </location>
</feature>
<dbReference type="Proteomes" id="UP001278500">
    <property type="component" value="Unassembled WGS sequence"/>
</dbReference>
<evidence type="ECO:0000313" key="7">
    <source>
        <dbReference type="EMBL" id="KAK3347700.1"/>
    </source>
</evidence>
<evidence type="ECO:0000256" key="4">
    <source>
        <dbReference type="ARBA" id="ARBA00023136"/>
    </source>
</evidence>
<dbReference type="AlphaFoldDB" id="A0AAE0JH13"/>
<evidence type="ECO:0000256" key="3">
    <source>
        <dbReference type="ARBA" id="ARBA00022989"/>
    </source>
</evidence>
<feature type="region of interest" description="Disordered" evidence="5">
    <location>
        <begin position="169"/>
        <end position="215"/>
    </location>
</feature>
<protein>
    <recommendedName>
        <fullName evidence="9">Mid2 domain-containing protein</fullName>
    </recommendedName>
</protein>
<reference evidence="7" key="2">
    <citation type="submission" date="2023-06" db="EMBL/GenBank/DDBJ databases">
        <authorList>
            <consortium name="Lawrence Berkeley National Laboratory"/>
            <person name="Haridas S."/>
            <person name="Hensen N."/>
            <person name="Bonometti L."/>
            <person name="Westerberg I."/>
            <person name="Brannstrom I.O."/>
            <person name="Guillou S."/>
            <person name="Cros-Aarteil S."/>
            <person name="Calhoun S."/>
            <person name="Kuo A."/>
            <person name="Mondo S."/>
            <person name="Pangilinan J."/>
            <person name="Riley R."/>
            <person name="Labutti K."/>
            <person name="Andreopoulos B."/>
            <person name="Lipzen A."/>
            <person name="Chen C."/>
            <person name="Yanf M."/>
            <person name="Daum C."/>
            <person name="Ng V."/>
            <person name="Clum A."/>
            <person name="Steindorff A."/>
            <person name="Ohm R."/>
            <person name="Martin F."/>
            <person name="Silar P."/>
            <person name="Natvig D."/>
            <person name="Lalanne C."/>
            <person name="Gautier V."/>
            <person name="Ament-Velasquez S.L."/>
            <person name="Kruys A."/>
            <person name="Hutchinson M.I."/>
            <person name="Powell A.J."/>
            <person name="Barry K."/>
            <person name="Miller A.N."/>
            <person name="Grigoriev I.V."/>
            <person name="Debuchy R."/>
            <person name="Gladieux P."/>
            <person name="Thoren M.H."/>
            <person name="Johannesson H."/>
        </authorList>
    </citation>
    <scope>NUCLEOTIDE SEQUENCE</scope>
    <source>
        <strain evidence="7">CBS 560.94</strain>
    </source>
</reference>
<dbReference type="RefSeq" id="XP_062682782.1">
    <property type="nucleotide sequence ID" value="XM_062826585.1"/>
</dbReference>
<evidence type="ECO:0000313" key="8">
    <source>
        <dbReference type="Proteomes" id="UP001278500"/>
    </source>
</evidence>